<dbReference type="PANTHER" id="PTHR30154:SF17">
    <property type="entry name" value="DNA-BINDING TRANSCRIPTIONAL ACTIVATOR DECR"/>
    <property type="match status" value="1"/>
</dbReference>
<dbReference type="InterPro" id="IPR019888">
    <property type="entry name" value="Tscrpt_reg_AsnC-like"/>
</dbReference>
<dbReference type="Pfam" id="PF13404">
    <property type="entry name" value="HTH_AsnC-type"/>
    <property type="match status" value="1"/>
</dbReference>
<evidence type="ECO:0000256" key="1">
    <source>
        <dbReference type="ARBA" id="ARBA00023015"/>
    </source>
</evidence>
<dbReference type="InterPro" id="IPR036390">
    <property type="entry name" value="WH_DNA-bd_sf"/>
</dbReference>
<dbReference type="EMBL" id="JACVXA010000021">
    <property type="protein sequence ID" value="MBE3638321.1"/>
    <property type="molecule type" value="Genomic_DNA"/>
</dbReference>
<keyword evidence="1" id="KW-0805">Transcription regulation</keyword>
<dbReference type="Gene3D" id="1.10.10.10">
    <property type="entry name" value="Winged helix-like DNA-binding domain superfamily/Winged helix DNA-binding domain"/>
    <property type="match status" value="1"/>
</dbReference>
<evidence type="ECO:0000256" key="2">
    <source>
        <dbReference type="ARBA" id="ARBA00023125"/>
    </source>
</evidence>
<evidence type="ECO:0000259" key="4">
    <source>
        <dbReference type="PROSITE" id="PS50956"/>
    </source>
</evidence>
<dbReference type="GO" id="GO:0005829">
    <property type="term" value="C:cytosol"/>
    <property type="evidence" value="ECO:0007669"/>
    <property type="project" value="TreeGrafter"/>
</dbReference>
<dbReference type="GO" id="GO:0043200">
    <property type="term" value="P:response to amino acid"/>
    <property type="evidence" value="ECO:0007669"/>
    <property type="project" value="TreeGrafter"/>
</dbReference>
<evidence type="ECO:0000256" key="3">
    <source>
        <dbReference type="ARBA" id="ARBA00023163"/>
    </source>
</evidence>
<feature type="domain" description="HTH asnC-type" evidence="4">
    <location>
        <begin position="3"/>
        <end position="64"/>
    </location>
</feature>
<evidence type="ECO:0000313" key="6">
    <source>
        <dbReference type="Proteomes" id="UP000609121"/>
    </source>
</evidence>
<dbReference type="InterPro" id="IPR019887">
    <property type="entry name" value="Tscrpt_reg_AsnC/Lrp_C"/>
</dbReference>
<dbReference type="InterPro" id="IPR000485">
    <property type="entry name" value="AsnC-type_HTH_dom"/>
</dbReference>
<dbReference type="RefSeq" id="WP_193181821.1">
    <property type="nucleotide sequence ID" value="NZ_JACVXA010000021.1"/>
</dbReference>
<organism evidence="5 6">
    <name type="scientific">Mangrovicoccus algicola</name>
    <dbReference type="NCBI Taxonomy" id="2771008"/>
    <lineage>
        <taxon>Bacteria</taxon>
        <taxon>Pseudomonadati</taxon>
        <taxon>Pseudomonadota</taxon>
        <taxon>Alphaproteobacteria</taxon>
        <taxon>Rhodobacterales</taxon>
        <taxon>Paracoccaceae</taxon>
        <taxon>Mangrovicoccus</taxon>
    </lineage>
</organism>
<dbReference type="SUPFAM" id="SSF46785">
    <property type="entry name" value="Winged helix' DNA-binding domain"/>
    <property type="match status" value="1"/>
</dbReference>
<dbReference type="SUPFAM" id="SSF54909">
    <property type="entry name" value="Dimeric alpha+beta barrel"/>
    <property type="match status" value="1"/>
</dbReference>
<dbReference type="InterPro" id="IPR011008">
    <property type="entry name" value="Dimeric_a/b-barrel"/>
</dbReference>
<keyword evidence="2" id="KW-0238">DNA-binding</keyword>
<dbReference type="Proteomes" id="UP000609121">
    <property type="component" value="Unassembled WGS sequence"/>
</dbReference>
<keyword evidence="3" id="KW-0804">Transcription</keyword>
<name>A0A8J6Z9A3_9RHOB</name>
<sequence>MEFDLIDRKIVARLMADATIPVGRLAAEVGLSQTPCWKRVQKLKARGVIRAHVAVVDPEAMGFALTVFATVEAPDASAAWQERFARVVAAVPEVMDAYRLAGPTHYLLRLVVRDIAGFDLAAQAIRDALPVRAIIAQFATERVKQASVLPIDTSRH</sequence>
<dbReference type="AlphaFoldDB" id="A0A8J6Z9A3"/>
<dbReference type="PANTHER" id="PTHR30154">
    <property type="entry name" value="LEUCINE-RESPONSIVE REGULATORY PROTEIN"/>
    <property type="match status" value="1"/>
</dbReference>
<dbReference type="InterPro" id="IPR036388">
    <property type="entry name" value="WH-like_DNA-bd_sf"/>
</dbReference>
<dbReference type="GO" id="GO:0043565">
    <property type="term" value="F:sequence-specific DNA binding"/>
    <property type="evidence" value="ECO:0007669"/>
    <property type="project" value="InterPro"/>
</dbReference>
<keyword evidence="6" id="KW-1185">Reference proteome</keyword>
<dbReference type="Pfam" id="PF01037">
    <property type="entry name" value="AsnC_trans_reg"/>
    <property type="match status" value="1"/>
</dbReference>
<dbReference type="PROSITE" id="PS50956">
    <property type="entry name" value="HTH_ASNC_2"/>
    <property type="match status" value="1"/>
</dbReference>
<gene>
    <name evidence="5" type="ORF">ICN82_08930</name>
</gene>
<dbReference type="SMART" id="SM00344">
    <property type="entry name" value="HTH_ASNC"/>
    <property type="match status" value="1"/>
</dbReference>
<evidence type="ECO:0000313" key="5">
    <source>
        <dbReference type="EMBL" id="MBE3638321.1"/>
    </source>
</evidence>
<comment type="caution">
    <text evidence="5">The sequence shown here is derived from an EMBL/GenBank/DDBJ whole genome shotgun (WGS) entry which is preliminary data.</text>
</comment>
<dbReference type="PRINTS" id="PR00033">
    <property type="entry name" value="HTHASNC"/>
</dbReference>
<proteinExistence type="predicted"/>
<dbReference type="Gene3D" id="3.30.70.920">
    <property type="match status" value="1"/>
</dbReference>
<accession>A0A8J6Z9A3</accession>
<protein>
    <submittedName>
        <fullName evidence="5">Lrp/AsnC family transcriptional regulator</fullName>
    </submittedName>
</protein>
<reference evidence="5" key="1">
    <citation type="submission" date="2020-09" db="EMBL/GenBank/DDBJ databases">
        <title>A novel bacterium of genus Mangrovicoccus, isolated from South China Sea.</title>
        <authorList>
            <person name="Huang H."/>
            <person name="Mo K."/>
            <person name="Hu Y."/>
        </authorList>
    </citation>
    <scope>NUCLEOTIDE SEQUENCE</scope>
    <source>
        <strain evidence="5">HB182678</strain>
    </source>
</reference>